<keyword evidence="3" id="KW-1185">Reference proteome</keyword>
<feature type="domain" description="Sieve element occlusion C-terminal" evidence="1">
    <location>
        <begin position="1"/>
        <end position="101"/>
    </location>
</feature>
<gene>
    <name evidence="2" type="ORF">FPE_LOCUS3759</name>
</gene>
<accession>A0AAD1YRP3</accession>
<sequence>MLTYDGSEQGWAVFSKGLHDMTKGKGDILLTVFDNSEKWGQKVDHPDKFVSVMREEITGVHPEHHCNHVILPGSAGYIPERVVCSECGRTMDKYIMYRCCTD</sequence>
<evidence type="ECO:0000313" key="2">
    <source>
        <dbReference type="EMBL" id="CAI9756329.1"/>
    </source>
</evidence>
<name>A0AAD1YRP3_9LAMI</name>
<evidence type="ECO:0000259" key="1">
    <source>
        <dbReference type="Pfam" id="PF14577"/>
    </source>
</evidence>
<organism evidence="2 3">
    <name type="scientific">Fraxinus pennsylvanica</name>
    <dbReference type="NCBI Taxonomy" id="56036"/>
    <lineage>
        <taxon>Eukaryota</taxon>
        <taxon>Viridiplantae</taxon>
        <taxon>Streptophyta</taxon>
        <taxon>Embryophyta</taxon>
        <taxon>Tracheophyta</taxon>
        <taxon>Spermatophyta</taxon>
        <taxon>Magnoliopsida</taxon>
        <taxon>eudicotyledons</taxon>
        <taxon>Gunneridae</taxon>
        <taxon>Pentapetalae</taxon>
        <taxon>asterids</taxon>
        <taxon>lamiids</taxon>
        <taxon>Lamiales</taxon>
        <taxon>Oleaceae</taxon>
        <taxon>Oleeae</taxon>
        <taxon>Fraxinus</taxon>
    </lineage>
</organism>
<reference evidence="2" key="1">
    <citation type="submission" date="2023-05" db="EMBL/GenBank/DDBJ databases">
        <authorList>
            <person name="Huff M."/>
        </authorList>
    </citation>
    <scope>NUCLEOTIDE SEQUENCE</scope>
</reference>
<dbReference type="PANTHER" id="PTHR33232">
    <property type="entry name" value="PROTEIN SIEVE ELEMENT OCCLUSION B-LIKE"/>
    <property type="match status" value="1"/>
</dbReference>
<dbReference type="PANTHER" id="PTHR33232:SF20">
    <property type="entry name" value="PROTEIN SIEVE ELEMENT OCCLUSION B-LIKE"/>
    <property type="match status" value="1"/>
</dbReference>
<dbReference type="Proteomes" id="UP000834106">
    <property type="component" value="Chromosome 2"/>
</dbReference>
<proteinExistence type="predicted"/>
<dbReference type="AlphaFoldDB" id="A0AAD1YRP3"/>
<dbReference type="InterPro" id="IPR039299">
    <property type="entry name" value="SEOA"/>
</dbReference>
<dbReference type="GO" id="GO:0010088">
    <property type="term" value="P:phloem development"/>
    <property type="evidence" value="ECO:0007669"/>
    <property type="project" value="InterPro"/>
</dbReference>
<dbReference type="EMBL" id="OU503037">
    <property type="protein sequence ID" value="CAI9756329.1"/>
    <property type="molecule type" value="Genomic_DNA"/>
</dbReference>
<dbReference type="Pfam" id="PF14577">
    <property type="entry name" value="SEO_C"/>
    <property type="match status" value="1"/>
</dbReference>
<dbReference type="InterPro" id="IPR027944">
    <property type="entry name" value="SEO_C"/>
</dbReference>
<evidence type="ECO:0000313" key="3">
    <source>
        <dbReference type="Proteomes" id="UP000834106"/>
    </source>
</evidence>
<protein>
    <recommendedName>
        <fullName evidence="1">Sieve element occlusion C-terminal domain-containing protein</fullName>
    </recommendedName>
</protein>